<dbReference type="InterPro" id="IPR013785">
    <property type="entry name" value="Aldolase_TIM"/>
</dbReference>
<keyword evidence="4" id="KW-0285">Flavoprotein</keyword>
<evidence type="ECO:0000256" key="4">
    <source>
        <dbReference type="ARBA" id="ARBA00022630"/>
    </source>
</evidence>
<keyword evidence="5" id="KW-0288">FMN</keyword>
<evidence type="ECO:0000256" key="6">
    <source>
        <dbReference type="ARBA" id="ARBA00022723"/>
    </source>
</evidence>
<dbReference type="PRINTS" id="PR00411">
    <property type="entry name" value="PNDRDTASEI"/>
</dbReference>
<evidence type="ECO:0000256" key="9">
    <source>
        <dbReference type="ARBA" id="ARBA00023014"/>
    </source>
</evidence>
<protein>
    <submittedName>
        <fullName evidence="12">2,4-dienoyl-CoA reductase</fullName>
    </submittedName>
</protein>
<evidence type="ECO:0000313" key="13">
    <source>
        <dbReference type="Proteomes" id="UP000245133"/>
    </source>
</evidence>
<dbReference type="EMBL" id="BFBB01000002">
    <property type="protein sequence ID" value="GBF48779.1"/>
    <property type="molecule type" value="Genomic_DNA"/>
</dbReference>
<gene>
    <name evidence="12" type="primary">fadH</name>
    <name evidence="12" type="ORF">LPTSP4_02790</name>
</gene>
<dbReference type="Pfam" id="PF00724">
    <property type="entry name" value="Oxidored_FMN"/>
    <property type="match status" value="1"/>
</dbReference>
<evidence type="ECO:0000259" key="11">
    <source>
        <dbReference type="Pfam" id="PF07992"/>
    </source>
</evidence>
<evidence type="ECO:0000256" key="5">
    <source>
        <dbReference type="ARBA" id="ARBA00022643"/>
    </source>
</evidence>
<dbReference type="InterPro" id="IPR023753">
    <property type="entry name" value="FAD/NAD-binding_dom"/>
</dbReference>
<feature type="domain" description="FAD/NAD(P)-binding" evidence="11">
    <location>
        <begin position="386"/>
        <end position="652"/>
    </location>
</feature>
<dbReference type="GO" id="GO:0046872">
    <property type="term" value="F:metal ion binding"/>
    <property type="evidence" value="ECO:0007669"/>
    <property type="project" value="UniProtKB-KW"/>
</dbReference>
<dbReference type="Gene3D" id="3.50.50.60">
    <property type="entry name" value="FAD/NAD(P)-binding domain"/>
    <property type="match status" value="1"/>
</dbReference>
<evidence type="ECO:0000256" key="2">
    <source>
        <dbReference type="ARBA" id="ARBA00001966"/>
    </source>
</evidence>
<dbReference type="GO" id="GO:0016491">
    <property type="term" value="F:oxidoreductase activity"/>
    <property type="evidence" value="ECO:0007669"/>
    <property type="project" value="UniProtKB-KW"/>
</dbReference>
<dbReference type="SUPFAM" id="SSF51905">
    <property type="entry name" value="FAD/NAD(P)-binding domain"/>
    <property type="match status" value="1"/>
</dbReference>
<evidence type="ECO:0000256" key="8">
    <source>
        <dbReference type="ARBA" id="ARBA00023004"/>
    </source>
</evidence>
<dbReference type="GO" id="GO:0010181">
    <property type="term" value="F:FMN binding"/>
    <property type="evidence" value="ECO:0007669"/>
    <property type="project" value="InterPro"/>
</dbReference>
<evidence type="ECO:0000256" key="7">
    <source>
        <dbReference type="ARBA" id="ARBA00023002"/>
    </source>
</evidence>
<evidence type="ECO:0000256" key="1">
    <source>
        <dbReference type="ARBA" id="ARBA00001917"/>
    </source>
</evidence>
<reference evidence="12 13" key="1">
    <citation type="submission" date="2018-02" db="EMBL/GenBank/DDBJ databases">
        <title>Novel Leptospira species isolated from soil and water in Japan.</title>
        <authorList>
            <person name="Nakao R."/>
            <person name="Masuzawa T."/>
        </authorList>
    </citation>
    <scope>NUCLEOTIDE SEQUENCE [LARGE SCALE GENOMIC DNA]</scope>
    <source>
        <strain evidence="12 13">YH101</strain>
    </source>
</reference>
<dbReference type="FunFam" id="3.20.20.70:FF:000082">
    <property type="entry name" value="NADPH-dependent 2,4-dienoyl-CoA reductase"/>
    <property type="match status" value="1"/>
</dbReference>
<sequence length="680" mass="74241">MDAASSHCGMNSFPHLLSPLDLGFTTLKNRTLMGSMHTGLEEAENGYDRMAAFYGERAKGDCALIVTGGIAPSEAGRVAKGGSVMDTMEEALHHRVVTKAVHEAGGKIAMQILHTGRYGYHDKIVAPSPLRAPINMFKPHPLTEEEIMRTIEEFATCASLAREAGYDGVEVMGSEGYLINQFIAKRTNQREDDWGGSFENRIRFPLEILKAVRKKVGNDFIIIYRLSMLDLVEEGGNIDEVVYLAKEVEKAGASIINTGIGWHEARIPTIAMMVPRAAFTWVTAKVKGHVKIPLITSNRINTPELAEEILARGDADLVSMARPFLADPMFVKKAKEGKSEEINTCIACNQACLDHIFVGKTASCLVNPRACHETEIVIRPAEKKKKIAVVGAGPGGMSCATTLAERGHEVDLYDASSELGGQLNIARRIPGKEEFNETIRYFRNRIQSTGVRLHLQMKVGADDLIQKKYDEVVLATGVSPRIPAIPGVENSKVITYADLILKSKQPGKSVVVIGAGGIGFDVSLYLTDAGHAFTKENYWKEWGIDPSITQNGGLTTKVETKSDRKVVMLKRSNSKFGSTLGKTTGWIHKTSLEDRKVEQISGVEYKKIDDRGITINTKAGERLIEADSIILCAGQEPKRDLLPELERAGIPVHLIGGADEAGELDAKRAIEQGTKLAAKL</sequence>
<proteinExistence type="inferred from homology"/>
<feature type="domain" description="NADH:flavin oxidoreductase/NADH oxidase N-terminal" evidence="10">
    <location>
        <begin position="16"/>
        <end position="339"/>
    </location>
</feature>
<dbReference type="InterPro" id="IPR001155">
    <property type="entry name" value="OxRdtase_FMN_N"/>
</dbReference>
<dbReference type="PANTHER" id="PTHR42917">
    <property type="entry name" value="2,4-DIENOYL-COA REDUCTASE"/>
    <property type="match status" value="1"/>
</dbReference>
<dbReference type="SUPFAM" id="SSF51395">
    <property type="entry name" value="FMN-linked oxidoreductases"/>
    <property type="match status" value="1"/>
</dbReference>
<dbReference type="PANTHER" id="PTHR42917:SF2">
    <property type="entry name" value="2,4-DIENOYL-COA REDUCTASE [(2E)-ENOYL-COA-PRODUCING]"/>
    <property type="match status" value="1"/>
</dbReference>
<dbReference type="InterPro" id="IPR051793">
    <property type="entry name" value="NADH:flavin_oxidoreductase"/>
</dbReference>
<dbReference type="AlphaFoldDB" id="A0A2P2DVW4"/>
<dbReference type="Gene3D" id="3.20.20.70">
    <property type="entry name" value="Aldolase class I"/>
    <property type="match status" value="1"/>
</dbReference>
<evidence type="ECO:0000256" key="3">
    <source>
        <dbReference type="ARBA" id="ARBA00011048"/>
    </source>
</evidence>
<name>A0A2P2DVW4_9LEPT</name>
<keyword evidence="6" id="KW-0479">Metal-binding</keyword>
<keyword evidence="13" id="KW-1185">Reference proteome</keyword>
<comment type="similarity">
    <text evidence="3">In the N-terminal section; belongs to the NADH:flavin oxidoreductase/NADH oxidase family.</text>
</comment>
<organism evidence="12 13">
    <name type="scientific">Leptospira ryugenii</name>
    <dbReference type="NCBI Taxonomy" id="1917863"/>
    <lineage>
        <taxon>Bacteria</taxon>
        <taxon>Pseudomonadati</taxon>
        <taxon>Spirochaetota</taxon>
        <taxon>Spirochaetia</taxon>
        <taxon>Leptospirales</taxon>
        <taxon>Leptospiraceae</taxon>
        <taxon>Leptospira</taxon>
    </lineage>
</organism>
<dbReference type="CDD" id="cd02930">
    <property type="entry name" value="DCR_FMN"/>
    <property type="match status" value="1"/>
</dbReference>
<dbReference type="PRINTS" id="PR00368">
    <property type="entry name" value="FADPNR"/>
</dbReference>
<comment type="cofactor">
    <cofactor evidence="2">
        <name>[4Fe-4S] cluster</name>
        <dbReference type="ChEBI" id="CHEBI:49883"/>
    </cofactor>
</comment>
<dbReference type="Pfam" id="PF07992">
    <property type="entry name" value="Pyr_redox_2"/>
    <property type="match status" value="1"/>
</dbReference>
<accession>A0A2P2DVW4</accession>
<dbReference type="InterPro" id="IPR036188">
    <property type="entry name" value="FAD/NAD-bd_sf"/>
</dbReference>
<keyword evidence="8" id="KW-0408">Iron</keyword>
<keyword evidence="7" id="KW-0560">Oxidoreductase</keyword>
<dbReference type="Gene3D" id="3.40.50.720">
    <property type="entry name" value="NAD(P)-binding Rossmann-like Domain"/>
    <property type="match status" value="1"/>
</dbReference>
<evidence type="ECO:0000259" key="10">
    <source>
        <dbReference type="Pfam" id="PF00724"/>
    </source>
</evidence>
<dbReference type="SUPFAM" id="SSF51971">
    <property type="entry name" value="Nucleotide-binding domain"/>
    <property type="match status" value="1"/>
</dbReference>
<keyword evidence="9" id="KW-0411">Iron-sulfur</keyword>
<comment type="cofactor">
    <cofactor evidence="1">
        <name>FMN</name>
        <dbReference type="ChEBI" id="CHEBI:58210"/>
    </cofactor>
</comment>
<dbReference type="Proteomes" id="UP000245133">
    <property type="component" value="Unassembled WGS sequence"/>
</dbReference>
<evidence type="ECO:0000313" key="12">
    <source>
        <dbReference type="EMBL" id="GBF48779.1"/>
    </source>
</evidence>
<dbReference type="GO" id="GO:0051536">
    <property type="term" value="F:iron-sulfur cluster binding"/>
    <property type="evidence" value="ECO:0007669"/>
    <property type="project" value="UniProtKB-KW"/>
</dbReference>
<comment type="caution">
    <text evidence="12">The sequence shown here is derived from an EMBL/GenBank/DDBJ whole genome shotgun (WGS) entry which is preliminary data.</text>
</comment>